<sequence>MALAPFFMSSTSILLLSPLVIASATDFGYAPKPDYGQPKPQDYKPLPTEQPDYGTPKPQGNYDKPSLPTKPEDYDDQQPKPDQGNNKLPSLPTKPDYEKQDSKEKDELLAKVIGIQGLVLCRLGTKYVPLKASLLLVMISSLVLVINASASGEGYSPKYDVEKTNIGKDGLLSTIIAIQGLVYCKSGSNNLIPLEGAVTRITCLAVDERGFETAPFTFLSNACNPKGYFFATLSPAEVQDGRKLKECRAFLELSPSDTCNFPTDVNKGIAGALLGSFRLLEDKKMKLYTVGPFFFTPEPNSDSDGF</sequence>
<dbReference type="GeneID" id="108994115"/>
<protein>
    <submittedName>
        <fullName evidence="2">Uncharacterized protein LOC108994115</fullName>
    </submittedName>
</protein>
<gene>
    <name evidence="2" type="primary">LOC108994115</name>
</gene>
<dbReference type="GO" id="GO:0071944">
    <property type="term" value="C:cell periphery"/>
    <property type="evidence" value="ECO:0000318"/>
    <property type="project" value="GO_Central"/>
</dbReference>
<dbReference type="PANTHER" id="PTHR33470">
    <property type="entry name" value="OS01G0164075 PROTEIN"/>
    <property type="match status" value="1"/>
</dbReference>
<evidence type="ECO:0000313" key="2">
    <source>
        <dbReference type="RefSeq" id="XP_018824756.1"/>
    </source>
</evidence>
<dbReference type="AlphaFoldDB" id="A0A2I4EZD4"/>
<organism evidence="1 2">
    <name type="scientific">Juglans regia</name>
    <name type="common">English walnut</name>
    <dbReference type="NCBI Taxonomy" id="51240"/>
    <lineage>
        <taxon>Eukaryota</taxon>
        <taxon>Viridiplantae</taxon>
        <taxon>Streptophyta</taxon>
        <taxon>Embryophyta</taxon>
        <taxon>Tracheophyta</taxon>
        <taxon>Spermatophyta</taxon>
        <taxon>Magnoliopsida</taxon>
        <taxon>eudicotyledons</taxon>
        <taxon>Gunneridae</taxon>
        <taxon>Pentapetalae</taxon>
        <taxon>rosids</taxon>
        <taxon>fabids</taxon>
        <taxon>Fagales</taxon>
        <taxon>Juglandaceae</taxon>
        <taxon>Juglans</taxon>
    </lineage>
</organism>
<name>A0A2I4EZD4_JUGRE</name>
<dbReference type="STRING" id="51240.A0A2I4EZD4"/>
<dbReference type="GO" id="GO:0009723">
    <property type="term" value="P:response to ethylene"/>
    <property type="evidence" value="ECO:0000318"/>
    <property type="project" value="GO_Central"/>
</dbReference>
<dbReference type="Gramene" id="Jr11_15190_p1">
    <property type="protein sequence ID" value="cds.Jr11_15190_p1"/>
    <property type="gene ID" value="Jr11_15190"/>
</dbReference>
<reference evidence="2" key="1">
    <citation type="submission" date="2025-08" db="UniProtKB">
        <authorList>
            <consortium name="RefSeq"/>
        </authorList>
    </citation>
    <scope>IDENTIFICATION</scope>
    <source>
        <tissue evidence="2">Leaves</tissue>
    </source>
</reference>
<dbReference type="PANTHER" id="PTHR33470:SF40">
    <property type="entry name" value="PROTEIN SEED AND ROOT HAIR PROTECTIVE PROTEIN"/>
    <property type="match status" value="1"/>
</dbReference>
<dbReference type="OrthoDB" id="1847243at2759"/>
<evidence type="ECO:0000313" key="1">
    <source>
        <dbReference type="Proteomes" id="UP000235220"/>
    </source>
</evidence>
<accession>A0A2I4EZD4</accession>
<proteinExistence type="predicted"/>
<dbReference type="KEGG" id="jre:108994115"/>
<dbReference type="Pfam" id="PF01190">
    <property type="entry name" value="Pollen_Ole_e_1"/>
    <property type="match status" value="1"/>
</dbReference>
<dbReference type="RefSeq" id="XP_018824756.1">
    <property type="nucleotide sequence ID" value="XM_018969211.1"/>
</dbReference>
<dbReference type="Proteomes" id="UP000235220">
    <property type="component" value="Chromosome 11"/>
</dbReference>
<keyword evidence="1" id="KW-1185">Reference proteome</keyword>